<evidence type="ECO:0000259" key="1">
    <source>
        <dbReference type="Pfam" id="PF12680"/>
    </source>
</evidence>
<reference evidence="2" key="1">
    <citation type="submission" date="2023-09" db="EMBL/GenBank/DDBJ databases">
        <title>Paucibacter sp. APW11 Genome sequencing and assembly.</title>
        <authorList>
            <person name="Kim I."/>
        </authorList>
    </citation>
    <scope>NUCLEOTIDE SEQUENCE</scope>
    <source>
        <strain evidence="2">APW11</strain>
    </source>
</reference>
<organism evidence="2 3">
    <name type="scientific">Roseateles aquae</name>
    <dbReference type="NCBI Taxonomy" id="3077235"/>
    <lineage>
        <taxon>Bacteria</taxon>
        <taxon>Pseudomonadati</taxon>
        <taxon>Pseudomonadota</taxon>
        <taxon>Betaproteobacteria</taxon>
        <taxon>Burkholderiales</taxon>
        <taxon>Sphaerotilaceae</taxon>
        <taxon>Roseateles</taxon>
    </lineage>
</organism>
<feature type="domain" description="SnoaL-like" evidence="1">
    <location>
        <begin position="13"/>
        <end position="110"/>
    </location>
</feature>
<dbReference type="EMBL" id="JAVXZY010000001">
    <property type="protein sequence ID" value="MDT8998398.1"/>
    <property type="molecule type" value="Genomic_DNA"/>
</dbReference>
<comment type="caution">
    <text evidence="2">The sequence shown here is derived from an EMBL/GenBank/DDBJ whole genome shotgun (WGS) entry which is preliminary data.</text>
</comment>
<gene>
    <name evidence="2" type="ORF">RQP53_03805</name>
</gene>
<name>A0ABU3P7A3_9BURK</name>
<accession>A0ABU3P7A3</accession>
<dbReference type="InterPro" id="IPR008317">
    <property type="entry name" value="UCP030561"/>
</dbReference>
<dbReference type="RefSeq" id="WP_315648722.1">
    <property type="nucleotide sequence ID" value="NZ_JAVXZY010000001.1"/>
</dbReference>
<evidence type="ECO:0000313" key="2">
    <source>
        <dbReference type="EMBL" id="MDT8998398.1"/>
    </source>
</evidence>
<dbReference type="InterPro" id="IPR037401">
    <property type="entry name" value="SnoaL-like"/>
</dbReference>
<proteinExistence type="predicted"/>
<dbReference type="Gene3D" id="3.10.450.50">
    <property type="match status" value="1"/>
</dbReference>
<dbReference type="Proteomes" id="UP001246372">
    <property type="component" value="Unassembled WGS sequence"/>
</dbReference>
<evidence type="ECO:0000313" key="3">
    <source>
        <dbReference type="Proteomes" id="UP001246372"/>
    </source>
</evidence>
<keyword evidence="3" id="KW-1185">Reference proteome</keyword>
<dbReference type="SUPFAM" id="SSF54427">
    <property type="entry name" value="NTF2-like"/>
    <property type="match status" value="1"/>
</dbReference>
<dbReference type="InterPro" id="IPR032710">
    <property type="entry name" value="NTF2-like_dom_sf"/>
</dbReference>
<dbReference type="PIRSF" id="PIRSF030561">
    <property type="entry name" value="UCP030561"/>
    <property type="match status" value="1"/>
</dbReference>
<protein>
    <submittedName>
        <fullName evidence="2">Nuclear transport factor 2 family protein</fullName>
    </submittedName>
</protein>
<dbReference type="Pfam" id="PF12680">
    <property type="entry name" value="SnoaL_2"/>
    <property type="match status" value="1"/>
</dbReference>
<sequence length="125" mass="14304">MPATHLSPEFVAQRQLEAYNARDVEAWLSTYAEDAVQYLYPGTVLARGHAEMRARIVERFAEPDLHAQLLYRSVIGEMVCDHELVTRNLSEGLRELEMQAIYQIHGGLIRSAMFYFGSPRLRVGH</sequence>